<gene>
    <name evidence="2" type="ORF">NA57DRAFT_76365</name>
</gene>
<protein>
    <submittedName>
        <fullName evidence="2">Uncharacterized protein</fullName>
    </submittedName>
</protein>
<organism evidence="2 3">
    <name type="scientific">Rhizodiscina lignyota</name>
    <dbReference type="NCBI Taxonomy" id="1504668"/>
    <lineage>
        <taxon>Eukaryota</taxon>
        <taxon>Fungi</taxon>
        <taxon>Dikarya</taxon>
        <taxon>Ascomycota</taxon>
        <taxon>Pezizomycotina</taxon>
        <taxon>Dothideomycetes</taxon>
        <taxon>Pleosporomycetidae</taxon>
        <taxon>Aulographales</taxon>
        <taxon>Rhizodiscinaceae</taxon>
        <taxon>Rhizodiscina</taxon>
    </lineage>
</organism>
<feature type="compositionally biased region" description="Polar residues" evidence="1">
    <location>
        <begin position="316"/>
        <end position="336"/>
    </location>
</feature>
<feature type="compositionally biased region" description="Basic and acidic residues" evidence="1">
    <location>
        <begin position="337"/>
        <end position="347"/>
    </location>
</feature>
<feature type="compositionally biased region" description="Basic and acidic residues" evidence="1">
    <location>
        <begin position="58"/>
        <end position="78"/>
    </location>
</feature>
<feature type="region of interest" description="Disordered" evidence="1">
    <location>
        <begin position="316"/>
        <end position="380"/>
    </location>
</feature>
<reference evidence="2" key="1">
    <citation type="journal article" date="2020" name="Stud. Mycol.">
        <title>101 Dothideomycetes genomes: a test case for predicting lifestyles and emergence of pathogens.</title>
        <authorList>
            <person name="Haridas S."/>
            <person name="Albert R."/>
            <person name="Binder M."/>
            <person name="Bloem J."/>
            <person name="Labutti K."/>
            <person name="Salamov A."/>
            <person name="Andreopoulos B."/>
            <person name="Baker S."/>
            <person name="Barry K."/>
            <person name="Bills G."/>
            <person name="Bluhm B."/>
            <person name="Cannon C."/>
            <person name="Castanera R."/>
            <person name="Culley D."/>
            <person name="Daum C."/>
            <person name="Ezra D."/>
            <person name="Gonzalez J."/>
            <person name="Henrissat B."/>
            <person name="Kuo A."/>
            <person name="Liang C."/>
            <person name="Lipzen A."/>
            <person name="Lutzoni F."/>
            <person name="Magnuson J."/>
            <person name="Mondo S."/>
            <person name="Nolan M."/>
            <person name="Ohm R."/>
            <person name="Pangilinan J."/>
            <person name="Park H.-J."/>
            <person name="Ramirez L."/>
            <person name="Alfaro M."/>
            <person name="Sun H."/>
            <person name="Tritt A."/>
            <person name="Yoshinaga Y."/>
            <person name="Zwiers L.-H."/>
            <person name="Turgeon B."/>
            <person name="Goodwin S."/>
            <person name="Spatafora J."/>
            <person name="Crous P."/>
            <person name="Grigoriev I."/>
        </authorList>
    </citation>
    <scope>NUCLEOTIDE SEQUENCE</scope>
    <source>
        <strain evidence="2">CBS 133067</strain>
    </source>
</reference>
<name>A0A9P4M993_9PEZI</name>
<feature type="region of interest" description="Disordered" evidence="1">
    <location>
        <begin position="58"/>
        <end position="107"/>
    </location>
</feature>
<dbReference type="OrthoDB" id="5865767at2759"/>
<evidence type="ECO:0000256" key="1">
    <source>
        <dbReference type="SAM" id="MobiDB-lite"/>
    </source>
</evidence>
<feature type="region of interest" description="Disordered" evidence="1">
    <location>
        <begin position="678"/>
        <end position="705"/>
    </location>
</feature>
<accession>A0A9P4M993</accession>
<comment type="caution">
    <text evidence="2">The sequence shown here is derived from an EMBL/GenBank/DDBJ whole genome shotgun (WGS) entry which is preliminary data.</text>
</comment>
<dbReference type="AlphaFoldDB" id="A0A9P4M993"/>
<evidence type="ECO:0000313" key="3">
    <source>
        <dbReference type="Proteomes" id="UP000799772"/>
    </source>
</evidence>
<proteinExistence type="predicted"/>
<feature type="compositionally biased region" description="Basic residues" evidence="1">
    <location>
        <begin position="348"/>
        <end position="357"/>
    </location>
</feature>
<evidence type="ECO:0000313" key="2">
    <source>
        <dbReference type="EMBL" id="KAF2099132.1"/>
    </source>
</evidence>
<dbReference type="EMBL" id="ML978126">
    <property type="protein sequence ID" value="KAF2099132.1"/>
    <property type="molecule type" value="Genomic_DNA"/>
</dbReference>
<dbReference type="Proteomes" id="UP000799772">
    <property type="component" value="Unassembled WGS sequence"/>
</dbReference>
<keyword evidence="3" id="KW-1185">Reference proteome</keyword>
<sequence>MDHLDEKLQTDVDEEYYASEFSPAIRRGFWAVLTRVGRPRLKFKSLLSRRRRFANESRKNYVHDRSPISARPTDEATSRLEPPSQSEEETPEGSGPIKLSGGKLAPPRKGDVLAQKKLARFPNKEIAPEVSRQFSDLVQLLNSRIVETLYQGPSAPGPVLFKLISLGEDESTAKPYVVIFCDKSVTSRVRHIVRENWYKEHCKDPEGRRPTLETVIDDREGRLKVCSADLAVLLSSSSSKRTYRGSILQVPGQREVFATIGGIITVKTGSAVQMFALTCGHFLQRSELRHVDKPGLVAVDSSHPDQVDETFEMNELEQTPTPDGNSPSSNKPNTVDTSEHVTSDAENRRRRRERALRRKENMQGTEDTEDMPDVDWRDDLIPDSFEQTGQESDFIKPGEIHLPLSVRGKVVASSYDADTVEPNHDWALVELAPQMENLAIVQELGHALTQLRDVEANSIQDLSTSAPFTSVVVLAGRSGIHHGVLSHETSFFMPPGGYHLIEVHSVHDLDVPLQVGDSGSWVIDSSGNTHGHFVAVGPFAEHLMVPIAATLRSIQNQLGADTVNIAREEDVRAWLDRTPELCRRKSANGRLEDVYKFDLAEAYSVAPDTPGGPTHTSPKKTQIRGWPLKFHLPISNSSESVPLPKRFDDIPLAGATTDQTVSSDGVSLENRAAHSEQAALRNDVKSHGKAPSVTEVLSDEDDLPENWPRLESQAINERRASNDDVNLSNELAGIPSNTGITSDDVVIPARMSMETTASNDFSRVPSGNPELFHLEQKSIAESEASSTNRLFVIRPRKAFKYHWTRLKGRMPKFFKHGIFPSASQRKVFRSTRKQRTVSEAEEKNLDMMSQQPYQIPYFELPGSGVPVELPPVIEIPPPASDMSDSSR</sequence>